<keyword evidence="11" id="KW-1185">Reference proteome</keyword>
<sequence>MTEMGESKSTSGCLIIKKKAAYGVEGVLGFSDSSSSRSLFNSSKERKRPRVVLSDSESGDDELTRPHCRKLDALFHTESVAYKKDPIENKEKRVNNVLDVLKFDESNETKNVDNKKDFYSEKKSSGYAMDDDDDDEFNRPLSVSNEIDEEDLDERVGLQPKNGVLNVDKQKPTVIVSHRGNGDAKVESTTRVLSRKKLSLSKIRDKREDKDRRGLRRRDANKKRLVDGTINARIENANLVKGKESKIKRASGTEKQLLREKIKKMLFGAGWTIDYRPRRNRDYLDSVYISPAGGAYWSITKAYDALRKEDKDSLKTSGEFTPLPNEMLNKLTRQTRKKMEREMQKNRRHEGNGMKSKRAKLKKSALQVANDQRKKKLGSYLRHSHKSSESRLKEISQDSGDYDYRSDYSNKETQTHQKDRNRSHIVNGRKSKQIGLRTLLGRGSDKKLKLENNGFVPYSGKRTLLSWLIDSGTVSMGEKVRYMNLRKTRVMQEGWITRDGIHCDCCSKIVTIIRFELHAGSKLGKPFENIFMESGQTLLQCQIDAWNKQEESERKGFHAVDVDGDDPNDDTCCLCGDGGDLICCDGCPSTFHLSCLDMQPPNYPSQTLLSSRIYVLVWFGFFILFLATWLLHICVNCVMETAIVLSDEQMLPQGDWHCPNCACKYCEVDCTKASGKTESSLLTCRLCEKKYHKSCSPEMDDKPVDSDDVNFSFCGRKCREGGKDDGLRNYSIPPWRMTLK</sequence>
<feature type="region of interest" description="Disordered" evidence="7">
    <location>
        <begin position="30"/>
        <end position="65"/>
    </location>
</feature>
<dbReference type="PROSITE" id="PS50016">
    <property type="entry name" value="ZF_PHD_2"/>
    <property type="match status" value="1"/>
</dbReference>
<feature type="region of interest" description="Disordered" evidence="7">
    <location>
        <begin position="335"/>
        <end position="430"/>
    </location>
</feature>
<comment type="subcellular location">
    <subcellularLocation>
        <location evidence="1">Nucleus</location>
    </subcellularLocation>
</comment>
<reference evidence="10" key="1">
    <citation type="submission" date="2023-03" db="EMBL/GenBank/DDBJ databases">
        <title>Chromosome-scale reference genome and RAD-based genetic map of yellow starthistle (Centaurea solstitialis) reveal putative structural variation and QTLs associated with invader traits.</title>
        <authorList>
            <person name="Reatini B."/>
            <person name="Cang F.A."/>
            <person name="Jiang Q."/>
            <person name="Mckibben M.T.W."/>
            <person name="Barker M.S."/>
            <person name="Rieseberg L.H."/>
            <person name="Dlugosch K.M."/>
        </authorList>
    </citation>
    <scope>NUCLEOTIDE SEQUENCE</scope>
    <source>
        <strain evidence="10">CAN-66</strain>
        <tissue evidence="10">Leaf</tissue>
    </source>
</reference>
<evidence type="ECO:0000256" key="5">
    <source>
        <dbReference type="ARBA" id="ARBA00023242"/>
    </source>
</evidence>
<dbReference type="InterPro" id="IPR054292">
    <property type="entry name" value="DUF7028"/>
</dbReference>
<dbReference type="Proteomes" id="UP001172457">
    <property type="component" value="Chromosome 4"/>
</dbReference>
<dbReference type="PANTHER" id="PTHR46508:SF3">
    <property type="entry name" value="ACYL-COA N-ACYLTRANSFERASE WITH RING_FYVE_PHD-TYPE ZINC FINGER PROTEIN"/>
    <property type="match status" value="1"/>
</dbReference>
<keyword evidence="5" id="KW-0539">Nucleus</keyword>
<feature type="domain" description="PHD-type" evidence="9">
    <location>
        <begin position="569"/>
        <end position="664"/>
    </location>
</feature>
<feature type="compositionally biased region" description="Basic and acidic residues" evidence="7">
    <location>
        <begin position="337"/>
        <end position="352"/>
    </location>
</feature>
<dbReference type="Gene3D" id="3.30.40.10">
    <property type="entry name" value="Zinc/RING finger domain, C3HC4 (zinc finger)"/>
    <property type="match status" value="1"/>
</dbReference>
<dbReference type="SMART" id="SM00249">
    <property type="entry name" value="PHD"/>
    <property type="match status" value="2"/>
</dbReference>
<keyword evidence="8" id="KW-0812">Transmembrane</keyword>
<evidence type="ECO:0000256" key="8">
    <source>
        <dbReference type="SAM" id="Phobius"/>
    </source>
</evidence>
<dbReference type="EMBL" id="JARYMX010000004">
    <property type="protein sequence ID" value="KAJ9550708.1"/>
    <property type="molecule type" value="Genomic_DNA"/>
</dbReference>
<gene>
    <name evidence="10" type="ORF">OSB04_014753</name>
</gene>
<dbReference type="GO" id="GO:0005634">
    <property type="term" value="C:nucleus"/>
    <property type="evidence" value="ECO:0007669"/>
    <property type="project" value="UniProtKB-SubCell"/>
</dbReference>
<comment type="caution">
    <text evidence="10">The sequence shown here is derived from an EMBL/GenBank/DDBJ whole genome shotgun (WGS) entry which is preliminary data.</text>
</comment>
<evidence type="ECO:0000259" key="9">
    <source>
        <dbReference type="PROSITE" id="PS50016"/>
    </source>
</evidence>
<proteinExistence type="predicted"/>
<evidence type="ECO:0000256" key="2">
    <source>
        <dbReference type="ARBA" id="ARBA00022723"/>
    </source>
</evidence>
<evidence type="ECO:0000256" key="6">
    <source>
        <dbReference type="PROSITE-ProRule" id="PRU00146"/>
    </source>
</evidence>
<dbReference type="SUPFAM" id="SSF57903">
    <property type="entry name" value="FYVE/PHD zinc finger"/>
    <property type="match status" value="1"/>
</dbReference>
<dbReference type="InterPro" id="IPR001965">
    <property type="entry name" value="Znf_PHD"/>
</dbReference>
<feature type="compositionally biased region" description="Basic and acidic residues" evidence="7">
    <location>
        <begin position="386"/>
        <end position="422"/>
    </location>
</feature>
<organism evidence="10 11">
    <name type="scientific">Centaurea solstitialis</name>
    <name type="common">yellow star-thistle</name>
    <dbReference type="NCBI Taxonomy" id="347529"/>
    <lineage>
        <taxon>Eukaryota</taxon>
        <taxon>Viridiplantae</taxon>
        <taxon>Streptophyta</taxon>
        <taxon>Embryophyta</taxon>
        <taxon>Tracheophyta</taxon>
        <taxon>Spermatophyta</taxon>
        <taxon>Magnoliopsida</taxon>
        <taxon>eudicotyledons</taxon>
        <taxon>Gunneridae</taxon>
        <taxon>Pentapetalae</taxon>
        <taxon>asterids</taxon>
        <taxon>campanulids</taxon>
        <taxon>Asterales</taxon>
        <taxon>Asteraceae</taxon>
        <taxon>Carduoideae</taxon>
        <taxon>Cardueae</taxon>
        <taxon>Centaureinae</taxon>
        <taxon>Centaurea</taxon>
    </lineage>
</organism>
<dbReference type="InterPro" id="IPR013083">
    <property type="entry name" value="Znf_RING/FYVE/PHD"/>
</dbReference>
<name>A0AA38SXV3_9ASTR</name>
<evidence type="ECO:0000256" key="7">
    <source>
        <dbReference type="SAM" id="MobiDB-lite"/>
    </source>
</evidence>
<accession>A0AA38SXV3</accession>
<feature type="transmembrane region" description="Helical" evidence="8">
    <location>
        <begin position="613"/>
        <end position="631"/>
    </location>
</feature>
<keyword evidence="4" id="KW-0862">Zinc</keyword>
<dbReference type="Pfam" id="PF00628">
    <property type="entry name" value="PHD"/>
    <property type="match status" value="1"/>
</dbReference>
<evidence type="ECO:0000256" key="1">
    <source>
        <dbReference type="ARBA" id="ARBA00004123"/>
    </source>
</evidence>
<evidence type="ECO:0000256" key="4">
    <source>
        <dbReference type="ARBA" id="ARBA00022833"/>
    </source>
</evidence>
<feature type="compositionally biased region" description="Low complexity" evidence="7">
    <location>
        <begin position="31"/>
        <end position="42"/>
    </location>
</feature>
<keyword evidence="8" id="KW-1133">Transmembrane helix</keyword>
<dbReference type="InterPro" id="IPR011011">
    <property type="entry name" value="Znf_FYVE_PHD"/>
</dbReference>
<keyword evidence="2" id="KW-0479">Metal-binding</keyword>
<dbReference type="InterPro" id="IPR019787">
    <property type="entry name" value="Znf_PHD-finger"/>
</dbReference>
<protein>
    <recommendedName>
        <fullName evidence="9">PHD-type domain-containing protein</fullName>
    </recommendedName>
</protein>
<dbReference type="Pfam" id="PF16135">
    <property type="entry name" value="TDBD"/>
    <property type="match status" value="1"/>
</dbReference>
<keyword evidence="3 6" id="KW-0863">Zinc-finger</keyword>
<evidence type="ECO:0000313" key="11">
    <source>
        <dbReference type="Proteomes" id="UP001172457"/>
    </source>
</evidence>
<dbReference type="AlphaFoldDB" id="A0AA38SXV3"/>
<feature type="compositionally biased region" description="Basic residues" evidence="7">
    <location>
        <begin position="373"/>
        <end position="385"/>
    </location>
</feature>
<dbReference type="InterPro" id="IPR032308">
    <property type="entry name" value="TDBD"/>
</dbReference>
<dbReference type="PANTHER" id="PTHR46508">
    <property type="entry name" value="PHD FINGER FAMILY PROTEIN"/>
    <property type="match status" value="1"/>
</dbReference>
<dbReference type="GO" id="GO:0008270">
    <property type="term" value="F:zinc ion binding"/>
    <property type="evidence" value="ECO:0007669"/>
    <property type="project" value="UniProtKB-KW"/>
</dbReference>
<dbReference type="Pfam" id="PF22970">
    <property type="entry name" value="DUF7028"/>
    <property type="match status" value="1"/>
</dbReference>
<evidence type="ECO:0000256" key="3">
    <source>
        <dbReference type="ARBA" id="ARBA00022771"/>
    </source>
</evidence>
<evidence type="ECO:0000313" key="10">
    <source>
        <dbReference type="EMBL" id="KAJ9550708.1"/>
    </source>
</evidence>
<keyword evidence="8" id="KW-0472">Membrane</keyword>